<name>A0A5S4GU90_9ACTN</name>
<keyword evidence="3" id="KW-0464">Manganese</keyword>
<dbReference type="GO" id="GO:0004053">
    <property type="term" value="F:arginase activity"/>
    <property type="evidence" value="ECO:0007669"/>
    <property type="project" value="TreeGrafter"/>
</dbReference>
<dbReference type="InterPro" id="IPR023696">
    <property type="entry name" value="Ureohydrolase_dom_sf"/>
</dbReference>
<evidence type="ECO:0000256" key="4">
    <source>
        <dbReference type="PROSITE-ProRule" id="PRU00742"/>
    </source>
</evidence>
<reference evidence="5 6" key="1">
    <citation type="submission" date="2019-05" db="EMBL/GenBank/DDBJ databases">
        <title>Draft genome sequence of Actinomadura geliboluensis A8036.</title>
        <authorList>
            <person name="Saricaoglu S."/>
            <person name="Isik K."/>
        </authorList>
    </citation>
    <scope>NUCLEOTIDE SEQUENCE [LARGE SCALE GENOMIC DNA]</scope>
    <source>
        <strain evidence="5 6">A8036</strain>
    </source>
</reference>
<sequence length="267" mass="28214">MISAPLGVPGGAVLLLYCGHVITFVPYHQDERLPDASFPLDGFDLIPVTRDLPDGDVWDRVAALCEPVAAEVADQVAGGTRPAVVSGDCLLAEAVLAGLQKAGVDASVVWYDAHGDIHSAESSTSGYIGGMPLRQIIGTDTALLPDRLGLRPLPEDRVVLVDARDLDPAEAEFLASSRVRQCPVDDVVLPDGPLLLHIDLDVIDKDDLPGMKFPVGGGPSYDAVIASVRRVIATGRVAALDIACPWHLPEGDDNAVRGRVLRDILTA</sequence>
<evidence type="ECO:0000256" key="3">
    <source>
        <dbReference type="ARBA" id="ARBA00023211"/>
    </source>
</evidence>
<dbReference type="PRINTS" id="PR00116">
    <property type="entry name" value="ARGINASE"/>
</dbReference>
<dbReference type="GO" id="GO:0005737">
    <property type="term" value="C:cytoplasm"/>
    <property type="evidence" value="ECO:0007669"/>
    <property type="project" value="TreeGrafter"/>
</dbReference>
<dbReference type="SUPFAM" id="SSF52768">
    <property type="entry name" value="Arginase/deacetylase"/>
    <property type="match status" value="1"/>
</dbReference>
<dbReference type="OrthoDB" id="7331788at2"/>
<dbReference type="InterPro" id="IPR006035">
    <property type="entry name" value="Ureohydrolase"/>
</dbReference>
<dbReference type="Pfam" id="PF00491">
    <property type="entry name" value="Arginase"/>
    <property type="match status" value="1"/>
</dbReference>
<dbReference type="Proteomes" id="UP000305238">
    <property type="component" value="Unassembled WGS sequence"/>
</dbReference>
<keyword evidence="1" id="KW-0479">Metal-binding</keyword>
<organism evidence="5 6">
    <name type="scientific">Actinomadura geliboluensis</name>
    <dbReference type="NCBI Taxonomy" id="882440"/>
    <lineage>
        <taxon>Bacteria</taxon>
        <taxon>Bacillati</taxon>
        <taxon>Actinomycetota</taxon>
        <taxon>Actinomycetes</taxon>
        <taxon>Streptosporangiales</taxon>
        <taxon>Thermomonosporaceae</taxon>
        <taxon>Actinomadura</taxon>
    </lineage>
</organism>
<evidence type="ECO:0000313" key="5">
    <source>
        <dbReference type="EMBL" id="TMR36518.1"/>
    </source>
</evidence>
<comment type="caution">
    <text evidence="5">The sequence shown here is derived from an EMBL/GenBank/DDBJ whole genome shotgun (WGS) entry which is preliminary data.</text>
</comment>
<dbReference type="AlphaFoldDB" id="A0A5S4GU90"/>
<evidence type="ECO:0000256" key="1">
    <source>
        <dbReference type="ARBA" id="ARBA00022723"/>
    </source>
</evidence>
<gene>
    <name evidence="5" type="ORF">ETD96_20655</name>
</gene>
<dbReference type="PROSITE" id="PS51409">
    <property type="entry name" value="ARGINASE_2"/>
    <property type="match status" value="1"/>
</dbReference>
<dbReference type="PANTHER" id="PTHR43782:SF3">
    <property type="entry name" value="ARGINASE"/>
    <property type="match status" value="1"/>
</dbReference>
<evidence type="ECO:0000256" key="2">
    <source>
        <dbReference type="ARBA" id="ARBA00022801"/>
    </source>
</evidence>
<proteinExistence type="inferred from homology"/>
<accession>A0A5S4GU90</accession>
<protein>
    <submittedName>
        <fullName evidence="5">Arginase family protein</fullName>
    </submittedName>
</protein>
<dbReference type="EMBL" id="VCKZ01000149">
    <property type="protein sequence ID" value="TMR36518.1"/>
    <property type="molecule type" value="Genomic_DNA"/>
</dbReference>
<evidence type="ECO:0000313" key="6">
    <source>
        <dbReference type="Proteomes" id="UP000305238"/>
    </source>
</evidence>
<keyword evidence="2" id="KW-0378">Hydrolase</keyword>
<comment type="similarity">
    <text evidence="4">Belongs to the arginase family.</text>
</comment>
<dbReference type="GO" id="GO:0030145">
    <property type="term" value="F:manganese ion binding"/>
    <property type="evidence" value="ECO:0007669"/>
    <property type="project" value="TreeGrafter"/>
</dbReference>
<keyword evidence="6" id="KW-1185">Reference proteome</keyword>
<dbReference type="PANTHER" id="PTHR43782">
    <property type="entry name" value="ARGINASE"/>
    <property type="match status" value="1"/>
</dbReference>
<dbReference type="Gene3D" id="3.40.800.10">
    <property type="entry name" value="Ureohydrolase domain"/>
    <property type="match status" value="1"/>
</dbReference>